<name>A0ABX8B382_9BACT</name>
<keyword evidence="11" id="KW-1133">Transmembrane helix</keyword>
<dbReference type="RefSeq" id="WP_211423677.1">
    <property type="nucleotide sequence ID" value="NZ_CP072643.1"/>
</dbReference>
<keyword evidence="9" id="KW-0902">Two-component regulatory system</keyword>
<dbReference type="SUPFAM" id="SSF158472">
    <property type="entry name" value="HAMP domain-like"/>
    <property type="match status" value="1"/>
</dbReference>
<dbReference type="Gene3D" id="6.10.340.10">
    <property type="match status" value="1"/>
</dbReference>
<organism evidence="14 15">
    <name type="scientific">Chloracidobacterium sp. N</name>
    <dbReference type="NCBI Taxonomy" id="2821540"/>
    <lineage>
        <taxon>Bacteria</taxon>
        <taxon>Pseudomonadati</taxon>
        <taxon>Acidobacteriota</taxon>
        <taxon>Terriglobia</taxon>
        <taxon>Terriglobales</taxon>
        <taxon>Acidobacteriaceae</taxon>
        <taxon>Chloracidobacterium</taxon>
        <taxon>Chloracidobacterium aggregatum</taxon>
    </lineage>
</organism>
<dbReference type="EMBL" id="CP072643">
    <property type="protein sequence ID" value="QUV95454.1"/>
    <property type="molecule type" value="Genomic_DNA"/>
</dbReference>
<reference evidence="14 15" key="1">
    <citation type="submission" date="2021-03" db="EMBL/GenBank/DDBJ databases">
        <title>Genomic and phenotypic characterization of Chloracidobacterium isolates provides evidence for multiple species.</title>
        <authorList>
            <person name="Saini M.K."/>
            <person name="Costas A.M.G."/>
            <person name="Tank M."/>
            <person name="Bryant D.A."/>
        </authorList>
    </citation>
    <scope>NUCLEOTIDE SEQUENCE [LARGE SCALE GENOMIC DNA]</scope>
    <source>
        <strain evidence="14 15">N</strain>
    </source>
</reference>
<dbReference type="InterPro" id="IPR005467">
    <property type="entry name" value="His_kinase_dom"/>
</dbReference>
<protein>
    <recommendedName>
        <fullName evidence="3">histidine kinase</fullName>
        <ecNumber evidence="3">2.7.13.3</ecNumber>
    </recommendedName>
</protein>
<dbReference type="SMART" id="SM00387">
    <property type="entry name" value="HATPase_c"/>
    <property type="match status" value="1"/>
</dbReference>
<feature type="domain" description="Histidine kinase" evidence="12">
    <location>
        <begin position="302"/>
        <end position="516"/>
    </location>
</feature>
<dbReference type="GO" id="GO:0016301">
    <property type="term" value="F:kinase activity"/>
    <property type="evidence" value="ECO:0007669"/>
    <property type="project" value="UniProtKB-KW"/>
</dbReference>
<evidence type="ECO:0000256" key="3">
    <source>
        <dbReference type="ARBA" id="ARBA00012438"/>
    </source>
</evidence>
<dbReference type="InterPro" id="IPR036097">
    <property type="entry name" value="HisK_dim/P_sf"/>
</dbReference>
<dbReference type="InterPro" id="IPR003594">
    <property type="entry name" value="HATPase_dom"/>
</dbReference>
<dbReference type="SUPFAM" id="SSF47384">
    <property type="entry name" value="Homodimeric domain of signal transducing histidine kinase"/>
    <property type="match status" value="1"/>
</dbReference>
<dbReference type="SMART" id="SM00388">
    <property type="entry name" value="HisKA"/>
    <property type="match status" value="1"/>
</dbReference>
<proteinExistence type="predicted"/>
<dbReference type="Proteomes" id="UP000677668">
    <property type="component" value="Chromosome 2"/>
</dbReference>
<dbReference type="EC" id="2.7.13.3" evidence="3"/>
<dbReference type="CDD" id="cd06225">
    <property type="entry name" value="HAMP"/>
    <property type="match status" value="1"/>
</dbReference>
<dbReference type="Gene3D" id="1.10.287.130">
    <property type="match status" value="1"/>
</dbReference>
<gene>
    <name evidence="14" type="ORF">J8C05_11460</name>
</gene>
<evidence type="ECO:0000313" key="14">
    <source>
        <dbReference type="EMBL" id="QUV95454.1"/>
    </source>
</evidence>
<evidence type="ECO:0000256" key="1">
    <source>
        <dbReference type="ARBA" id="ARBA00000085"/>
    </source>
</evidence>
<keyword evidence="15" id="KW-1185">Reference proteome</keyword>
<evidence type="ECO:0000313" key="15">
    <source>
        <dbReference type="Proteomes" id="UP000677668"/>
    </source>
</evidence>
<dbReference type="SUPFAM" id="SSF55874">
    <property type="entry name" value="ATPase domain of HSP90 chaperone/DNA topoisomerase II/histidine kinase"/>
    <property type="match status" value="1"/>
</dbReference>
<evidence type="ECO:0000256" key="7">
    <source>
        <dbReference type="ARBA" id="ARBA00022777"/>
    </source>
</evidence>
<keyword evidence="7 14" id="KW-0418">Kinase</keyword>
<evidence type="ECO:0000256" key="10">
    <source>
        <dbReference type="SAM" id="Coils"/>
    </source>
</evidence>
<keyword evidence="6" id="KW-0547">Nucleotide-binding</keyword>
<evidence type="ECO:0000256" key="2">
    <source>
        <dbReference type="ARBA" id="ARBA00004370"/>
    </source>
</evidence>
<dbReference type="PANTHER" id="PTHR43065:SF10">
    <property type="entry name" value="PEROXIDE STRESS-ACTIVATED HISTIDINE KINASE MAK3"/>
    <property type="match status" value="1"/>
</dbReference>
<keyword evidence="5" id="KW-0808">Transferase</keyword>
<keyword evidence="4" id="KW-0597">Phosphoprotein</keyword>
<dbReference type="Pfam" id="PF00672">
    <property type="entry name" value="HAMP"/>
    <property type="match status" value="1"/>
</dbReference>
<evidence type="ECO:0000259" key="13">
    <source>
        <dbReference type="PROSITE" id="PS50885"/>
    </source>
</evidence>
<evidence type="ECO:0000259" key="12">
    <source>
        <dbReference type="PROSITE" id="PS50109"/>
    </source>
</evidence>
<evidence type="ECO:0000256" key="4">
    <source>
        <dbReference type="ARBA" id="ARBA00022553"/>
    </source>
</evidence>
<dbReference type="CDD" id="cd00082">
    <property type="entry name" value="HisKA"/>
    <property type="match status" value="1"/>
</dbReference>
<dbReference type="PROSITE" id="PS50885">
    <property type="entry name" value="HAMP"/>
    <property type="match status" value="1"/>
</dbReference>
<accession>A0ABX8B382</accession>
<dbReference type="PRINTS" id="PR00344">
    <property type="entry name" value="BCTRLSENSOR"/>
</dbReference>
<feature type="domain" description="HAMP" evidence="13">
    <location>
        <begin position="194"/>
        <end position="246"/>
    </location>
</feature>
<evidence type="ECO:0000256" key="9">
    <source>
        <dbReference type="ARBA" id="ARBA00023012"/>
    </source>
</evidence>
<dbReference type="Pfam" id="PF00512">
    <property type="entry name" value="HisKA"/>
    <property type="match status" value="1"/>
</dbReference>
<feature type="transmembrane region" description="Helical" evidence="11">
    <location>
        <begin position="6"/>
        <end position="27"/>
    </location>
</feature>
<dbReference type="InterPro" id="IPR003660">
    <property type="entry name" value="HAMP_dom"/>
</dbReference>
<comment type="catalytic activity">
    <reaction evidence="1">
        <text>ATP + protein L-histidine = ADP + protein N-phospho-L-histidine.</text>
        <dbReference type="EC" id="2.7.13.3"/>
    </reaction>
</comment>
<dbReference type="Gene3D" id="3.30.565.10">
    <property type="entry name" value="Histidine kinase-like ATPase, C-terminal domain"/>
    <property type="match status" value="1"/>
</dbReference>
<dbReference type="PANTHER" id="PTHR43065">
    <property type="entry name" value="SENSOR HISTIDINE KINASE"/>
    <property type="match status" value="1"/>
</dbReference>
<dbReference type="Pfam" id="PF02518">
    <property type="entry name" value="HATPase_c"/>
    <property type="match status" value="1"/>
</dbReference>
<feature type="transmembrane region" description="Helical" evidence="11">
    <location>
        <begin position="172"/>
        <end position="192"/>
    </location>
</feature>
<evidence type="ECO:0000256" key="6">
    <source>
        <dbReference type="ARBA" id="ARBA00022741"/>
    </source>
</evidence>
<evidence type="ECO:0000256" key="8">
    <source>
        <dbReference type="ARBA" id="ARBA00022840"/>
    </source>
</evidence>
<keyword evidence="8" id="KW-0067">ATP-binding</keyword>
<sequence length="520" mass="57909">MALKLHTRTTLLASALTIAVLGAFVWLSNRELARLLRDEQRVWVKLHAVTLAEQIARLPNEQTGLNRLVALSKQARPDALGIRVWERSGKSYQVVTALVEDDLPPPDPAAIANALRTPVMTNLPTQLRLNGSGGDAYWICVPIKRAGRPEGAVEYIERIGLATAVLTRYRTLALWFALGCVLAITLAMNWLFRRTVYAPIERLLAAMQRVQEGDLSATVEVRTQDELGRLADGYNRMLAQVRAMTDEREQQRQELEARVAEATAELSERNTQLETLNRELWEMTRRLTDMERLAAAGQTAAQLAHEVGTPLNLISGHVQLLGADLNGNPRAQARLETISLQIERIERIVRTMLDRTRADTSEHQLLDLNAVLRRTFELIQPALTLRHIHLVTQLSPTPLPVRGTVDQLQQVFINLFNNAMDAMPSGGQLTVTSARWETGTGVEHFVIEARDTGQGMPESVRTRIFEPFFTTKPRGSGTGLGLVVARQIVREHGGDMTVMSQPEQGTTVRLTFPPATEPRP</sequence>
<dbReference type="PROSITE" id="PS50109">
    <property type="entry name" value="HIS_KIN"/>
    <property type="match status" value="1"/>
</dbReference>
<dbReference type="InterPro" id="IPR003661">
    <property type="entry name" value="HisK_dim/P_dom"/>
</dbReference>
<keyword evidence="11" id="KW-0472">Membrane</keyword>
<dbReference type="SMART" id="SM00304">
    <property type="entry name" value="HAMP"/>
    <property type="match status" value="1"/>
</dbReference>
<evidence type="ECO:0000256" key="5">
    <source>
        <dbReference type="ARBA" id="ARBA00022679"/>
    </source>
</evidence>
<keyword evidence="10" id="KW-0175">Coiled coil</keyword>
<dbReference type="InterPro" id="IPR036890">
    <property type="entry name" value="HATPase_C_sf"/>
</dbReference>
<feature type="coiled-coil region" evidence="10">
    <location>
        <begin position="234"/>
        <end position="293"/>
    </location>
</feature>
<comment type="subcellular location">
    <subcellularLocation>
        <location evidence="2">Membrane</location>
    </subcellularLocation>
</comment>
<evidence type="ECO:0000256" key="11">
    <source>
        <dbReference type="SAM" id="Phobius"/>
    </source>
</evidence>
<keyword evidence="11" id="KW-0812">Transmembrane</keyword>
<dbReference type="InterPro" id="IPR004358">
    <property type="entry name" value="Sig_transdc_His_kin-like_C"/>
</dbReference>